<gene>
    <name evidence="4" type="ORF">LUZ62_079853</name>
</gene>
<keyword evidence="1" id="KW-0067">ATP-binding</keyword>
<dbReference type="AlphaFoldDB" id="A0AAV8BU36"/>
<dbReference type="Pfam" id="PF00931">
    <property type="entry name" value="NB-ARC"/>
    <property type="match status" value="1"/>
</dbReference>
<dbReference type="InterPro" id="IPR002182">
    <property type="entry name" value="NB-ARC"/>
</dbReference>
<sequence>MPIPINLLVTPIAEVLKFMYLPLVKQISYVKDIKNNSETLRRKIDELEHKLNDLKREIQRAAERRKIPTDEAIGWLGNATTVIDAAPGLIKEVDQGGCCSIWCLHCCGTYQLGKKILETTDLANELLGKQINPIFVDPLGEKVLPFPTPIIKENTSAGATMEKILRYLRDGETGKIGIWGKRGIGKSTILKNIYNKFEGTSDYNAIIFVKFKKNEGLMRLVKDIAEDLALDLSKEEDEERGSRLIFKELKKRKFLLILDGLCDVLNLTEIGIPNPSEQKGCKILMASEKREICSSMAADVEIMIDPLPTEEAWELFCDKVGNIPPEIKPIAQLVCQECSGIAALIISFGTALRNQRLLVVWKKVLKVLQSRPKSQLADPERLVAAVLKEPYVDYIPQSASGETSLGQVRRAPFNKVIEVTYIIPNRQYCS</sequence>
<proteinExistence type="predicted"/>
<protein>
    <submittedName>
        <fullName evidence="4">Disease resistance protein</fullName>
    </submittedName>
</protein>
<dbReference type="PANTHER" id="PTHR33463:SF209">
    <property type="entry name" value="DISEASE RESISTANCE PROTEIN RPS2-LIKE"/>
    <property type="match status" value="1"/>
</dbReference>
<dbReference type="SUPFAM" id="SSF52540">
    <property type="entry name" value="P-loop containing nucleoside triphosphate hydrolases"/>
    <property type="match status" value="1"/>
</dbReference>
<reference evidence="4" key="1">
    <citation type="submission" date="2022-08" db="EMBL/GenBank/DDBJ databases">
        <authorList>
            <person name="Marques A."/>
        </authorList>
    </citation>
    <scope>NUCLEOTIDE SEQUENCE</scope>
    <source>
        <strain evidence="4">RhyPub2mFocal</strain>
        <tissue evidence="4">Leaves</tissue>
    </source>
</reference>
<evidence type="ECO:0000259" key="3">
    <source>
        <dbReference type="Pfam" id="PF00931"/>
    </source>
</evidence>
<dbReference type="GO" id="GO:0043531">
    <property type="term" value="F:ADP binding"/>
    <property type="evidence" value="ECO:0007669"/>
    <property type="project" value="InterPro"/>
</dbReference>
<keyword evidence="5" id="KW-1185">Reference proteome</keyword>
<dbReference type="InterPro" id="IPR042197">
    <property type="entry name" value="Apaf_helical"/>
</dbReference>
<dbReference type="InterPro" id="IPR027417">
    <property type="entry name" value="P-loop_NTPase"/>
</dbReference>
<accession>A0AAV8BU36</accession>
<evidence type="ECO:0000313" key="4">
    <source>
        <dbReference type="EMBL" id="KAJ4745448.1"/>
    </source>
</evidence>
<feature type="coiled-coil region" evidence="2">
    <location>
        <begin position="30"/>
        <end position="64"/>
    </location>
</feature>
<dbReference type="Proteomes" id="UP001140206">
    <property type="component" value="Chromosome 5"/>
</dbReference>
<name>A0AAV8BU36_9POAL</name>
<evidence type="ECO:0000256" key="2">
    <source>
        <dbReference type="SAM" id="Coils"/>
    </source>
</evidence>
<feature type="domain" description="NB-ARC" evidence="3">
    <location>
        <begin position="160"/>
        <end position="321"/>
    </location>
</feature>
<dbReference type="Gene3D" id="1.10.8.430">
    <property type="entry name" value="Helical domain of apoptotic protease-activating factors"/>
    <property type="match status" value="1"/>
</dbReference>
<dbReference type="PRINTS" id="PR00364">
    <property type="entry name" value="DISEASERSIST"/>
</dbReference>
<evidence type="ECO:0000313" key="5">
    <source>
        <dbReference type="Proteomes" id="UP001140206"/>
    </source>
</evidence>
<comment type="caution">
    <text evidence="4">The sequence shown here is derived from an EMBL/GenBank/DDBJ whole genome shotgun (WGS) entry which is preliminary data.</text>
</comment>
<keyword evidence="1" id="KW-0547">Nucleotide-binding</keyword>
<keyword evidence="2" id="KW-0175">Coiled coil</keyword>
<evidence type="ECO:0000256" key="1">
    <source>
        <dbReference type="ARBA" id="ARBA00022840"/>
    </source>
</evidence>
<dbReference type="Gene3D" id="3.40.50.300">
    <property type="entry name" value="P-loop containing nucleotide triphosphate hydrolases"/>
    <property type="match status" value="1"/>
</dbReference>
<dbReference type="PANTHER" id="PTHR33463">
    <property type="entry name" value="NB-ARC DOMAIN-CONTAINING PROTEIN-RELATED"/>
    <property type="match status" value="1"/>
</dbReference>
<dbReference type="EMBL" id="JAMFTS010000005">
    <property type="protein sequence ID" value="KAJ4745448.1"/>
    <property type="molecule type" value="Genomic_DNA"/>
</dbReference>
<dbReference type="InterPro" id="IPR050905">
    <property type="entry name" value="Plant_NBS-LRR"/>
</dbReference>
<dbReference type="GO" id="GO:0005524">
    <property type="term" value="F:ATP binding"/>
    <property type="evidence" value="ECO:0007669"/>
    <property type="project" value="UniProtKB-KW"/>
</dbReference>
<organism evidence="4 5">
    <name type="scientific">Rhynchospora pubera</name>
    <dbReference type="NCBI Taxonomy" id="906938"/>
    <lineage>
        <taxon>Eukaryota</taxon>
        <taxon>Viridiplantae</taxon>
        <taxon>Streptophyta</taxon>
        <taxon>Embryophyta</taxon>
        <taxon>Tracheophyta</taxon>
        <taxon>Spermatophyta</taxon>
        <taxon>Magnoliopsida</taxon>
        <taxon>Liliopsida</taxon>
        <taxon>Poales</taxon>
        <taxon>Cyperaceae</taxon>
        <taxon>Cyperoideae</taxon>
        <taxon>Rhynchosporeae</taxon>
        <taxon>Rhynchospora</taxon>
    </lineage>
</organism>